<reference evidence="11 12" key="1">
    <citation type="submission" date="2020-05" db="EMBL/GenBank/DDBJ databases">
        <title>Draft genome sequence of Desulfovibrio sp. strain HN2T.</title>
        <authorList>
            <person name="Ueno A."/>
            <person name="Tamazawa S."/>
            <person name="Tamamura S."/>
            <person name="Murakami T."/>
            <person name="Kiyama T."/>
            <person name="Inomata H."/>
            <person name="Amano Y."/>
            <person name="Miyakawa K."/>
            <person name="Tamaki H."/>
            <person name="Naganuma T."/>
            <person name="Kaneko K."/>
        </authorList>
    </citation>
    <scope>NUCLEOTIDE SEQUENCE [LARGE SCALE GENOMIC DNA]</scope>
    <source>
        <strain evidence="11 12">HN2</strain>
    </source>
</reference>
<accession>A0A7J0BFY6</accession>
<dbReference type="GO" id="GO:0005737">
    <property type="term" value="C:cytoplasm"/>
    <property type="evidence" value="ECO:0007669"/>
    <property type="project" value="UniProtKB-SubCell"/>
</dbReference>
<dbReference type="Pfam" id="PF14520">
    <property type="entry name" value="HHH_5"/>
    <property type="match status" value="1"/>
</dbReference>
<evidence type="ECO:0000313" key="11">
    <source>
        <dbReference type="EMBL" id="GFM32111.1"/>
    </source>
</evidence>
<dbReference type="SUPFAM" id="SSF82771">
    <property type="entry name" value="GIY-YIG endonuclease"/>
    <property type="match status" value="1"/>
</dbReference>
<comment type="caution">
    <text evidence="11">The sequence shown here is derived from an EMBL/GenBank/DDBJ whole genome shotgun (WGS) entry which is preliminary data.</text>
</comment>
<feature type="domain" description="UVR" evidence="8">
    <location>
        <begin position="200"/>
        <end position="235"/>
    </location>
</feature>
<dbReference type="GO" id="GO:0009432">
    <property type="term" value="P:SOS response"/>
    <property type="evidence" value="ECO:0007669"/>
    <property type="project" value="UniProtKB-UniRule"/>
</dbReference>
<dbReference type="CDD" id="cd10434">
    <property type="entry name" value="GIY-YIG_UvrC_Cho"/>
    <property type="match status" value="1"/>
</dbReference>
<comment type="similarity">
    <text evidence="7">Belongs to the UvrC family.</text>
</comment>
<dbReference type="Gene3D" id="3.40.1440.10">
    <property type="entry name" value="GIY-YIG endonuclease"/>
    <property type="match status" value="1"/>
</dbReference>
<dbReference type="SMART" id="SM00465">
    <property type="entry name" value="GIYc"/>
    <property type="match status" value="1"/>
</dbReference>
<dbReference type="AlphaFoldDB" id="A0A7J0BFY6"/>
<evidence type="ECO:0000256" key="4">
    <source>
        <dbReference type="ARBA" id="ARBA00022881"/>
    </source>
</evidence>
<dbReference type="NCBIfam" id="NF011260">
    <property type="entry name" value="PRK14666.1"/>
    <property type="match status" value="1"/>
</dbReference>
<evidence type="ECO:0000256" key="2">
    <source>
        <dbReference type="ARBA" id="ARBA00022763"/>
    </source>
</evidence>
<evidence type="ECO:0000259" key="10">
    <source>
        <dbReference type="PROSITE" id="PS50165"/>
    </source>
</evidence>
<dbReference type="SUPFAM" id="SSF46600">
    <property type="entry name" value="C-terminal UvrC-binding domain of UvrB"/>
    <property type="match status" value="1"/>
</dbReference>
<dbReference type="InterPro" id="IPR001943">
    <property type="entry name" value="UVR_dom"/>
</dbReference>
<dbReference type="PROSITE" id="PS50164">
    <property type="entry name" value="GIY_YIG"/>
    <property type="match status" value="1"/>
</dbReference>
<feature type="domain" description="UvrC family homology region profile" evidence="10">
    <location>
        <begin position="251"/>
        <end position="544"/>
    </location>
</feature>
<dbReference type="InterPro" id="IPR050066">
    <property type="entry name" value="UvrABC_protein_C"/>
</dbReference>
<dbReference type="Proteomes" id="UP000503840">
    <property type="component" value="Unassembled WGS sequence"/>
</dbReference>
<dbReference type="HAMAP" id="MF_00203">
    <property type="entry name" value="UvrC"/>
    <property type="match status" value="1"/>
</dbReference>
<feature type="domain" description="GIY-YIG" evidence="9">
    <location>
        <begin position="11"/>
        <end position="90"/>
    </location>
</feature>
<dbReference type="InterPro" id="IPR036876">
    <property type="entry name" value="UVR_dom_sf"/>
</dbReference>
<dbReference type="Pfam" id="PF08459">
    <property type="entry name" value="UvrC_RNaseH_dom"/>
    <property type="match status" value="1"/>
</dbReference>
<evidence type="ECO:0000256" key="3">
    <source>
        <dbReference type="ARBA" id="ARBA00022769"/>
    </source>
</evidence>
<sequence>MESPALHTIPLTPGVYLFKDGDGRIIYVGKAKVLRKRLASYFRPDKALTPKTRAMVRMAASVDTLSTTSEKEALLLEASLIKKHRPRYNIVLRDDKQYILFKLSKRHEWPRLTLTRKVVRDGSAYFGPYTSAQAARDTWKAIQRAFLLRRCSDTAFKNRVRPCLYHHMGQCLGPCCLPVDNVQYRAMVGKVELLLNGRSSELLELLQQQMLDASEALEFEKAAELRDQVASIRRTVEKQAAVLGTERDMDVLGVAETSKGLALGILFVRGGVLLDGRNFFWNGLGLEEAPEMVLSFLGQYYGPQSVVPQRIVIPWALDAHDDEGHGVVSPEQVATNVESQYVGASATESPLAGIGAGVPADPENDRTDAPILPAGLAAGVSSEFVGAEDIAEEDNPLAALAEALGELRGGIVRIGPPRNEAENRLVTMAQTNAAEEVRSSASRSVEDILAAKLGMAEPPHRIEAVDVSHTGGKDTRVGVVVFEGGKAAKDQYRTYAFADEDAGGDDYGVLAAWMKRRLESGPPWPDLLLVDGGRGQLGAVMSVLEEQGSADLFAVASIAKARVEEGTRADRRKGGVADSIFLPGRVNPVAMKAGSPELLFLQLIRDSVHDYSIRRHRKARAGTALAGELQRIEGIGPSLAKVLWEHFSSIREMADASEAELAALPGIGPAKAKRIRSGLAAMRTRKK</sequence>
<keyword evidence="3 7" id="KW-0228">DNA excision</keyword>
<comment type="subunit">
    <text evidence="7">Interacts with UvrB in an incision complex.</text>
</comment>
<comment type="subcellular location">
    <subcellularLocation>
        <location evidence="7">Cytoplasm</location>
    </subcellularLocation>
</comment>
<evidence type="ECO:0000259" key="9">
    <source>
        <dbReference type="PROSITE" id="PS50164"/>
    </source>
</evidence>
<dbReference type="GO" id="GO:0009380">
    <property type="term" value="C:excinuclease repair complex"/>
    <property type="evidence" value="ECO:0007669"/>
    <property type="project" value="InterPro"/>
</dbReference>
<dbReference type="GO" id="GO:0003677">
    <property type="term" value="F:DNA binding"/>
    <property type="evidence" value="ECO:0007669"/>
    <property type="project" value="UniProtKB-UniRule"/>
</dbReference>
<dbReference type="InterPro" id="IPR035901">
    <property type="entry name" value="GIY-YIG_endonuc_sf"/>
</dbReference>
<dbReference type="Gene3D" id="4.10.860.10">
    <property type="entry name" value="UVR domain"/>
    <property type="match status" value="1"/>
</dbReference>
<keyword evidence="2 7" id="KW-0227">DNA damage</keyword>
<dbReference type="SUPFAM" id="SSF47781">
    <property type="entry name" value="RuvA domain 2-like"/>
    <property type="match status" value="1"/>
</dbReference>
<keyword evidence="12" id="KW-1185">Reference proteome</keyword>
<dbReference type="RefSeq" id="WP_174403780.1">
    <property type="nucleotide sequence ID" value="NZ_BLVO01000004.1"/>
</dbReference>
<evidence type="ECO:0000259" key="8">
    <source>
        <dbReference type="PROSITE" id="PS50151"/>
    </source>
</evidence>
<dbReference type="InterPro" id="IPR003583">
    <property type="entry name" value="Hlx-hairpin-Hlx_DNA-bd_motif"/>
</dbReference>
<dbReference type="NCBIfam" id="TIGR00194">
    <property type="entry name" value="uvrC"/>
    <property type="match status" value="1"/>
</dbReference>
<dbReference type="Pfam" id="PF22920">
    <property type="entry name" value="UvrC_RNaseH"/>
    <property type="match status" value="1"/>
</dbReference>
<dbReference type="FunFam" id="3.40.1440.10:FF:000001">
    <property type="entry name" value="UvrABC system protein C"/>
    <property type="match status" value="1"/>
</dbReference>
<dbReference type="InterPro" id="IPR004791">
    <property type="entry name" value="UvrC"/>
</dbReference>
<evidence type="ECO:0000256" key="1">
    <source>
        <dbReference type="ARBA" id="ARBA00022490"/>
    </source>
</evidence>
<name>A0A7J0BFY6_9BACT</name>
<dbReference type="InterPro" id="IPR010994">
    <property type="entry name" value="RuvA_2-like"/>
</dbReference>
<proteinExistence type="inferred from homology"/>
<dbReference type="InterPro" id="IPR000305">
    <property type="entry name" value="GIY-YIG_endonuc"/>
</dbReference>
<keyword evidence="6 7" id="KW-0742">SOS response</keyword>
<dbReference type="Gene3D" id="1.10.150.20">
    <property type="entry name" value="5' to 3' exonuclease, C-terminal subdomain"/>
    <property type="match status" value="1"/>
</dbReference>
<keyword evidence="5 7" id="KW-0234">DNA repair</keyword>
<dbReference type="InterPro" id="IPR047296">
    <property type="entry name" value="GIY-YIG_UvrC_Cho"/>
</dbReference>
<dbReference type="InterPro" id="IPR001162">
    <property type="entry name" value="UvrC_RNase_H_dom"/>
</dbReference>
<dbReference type="Pfam" id="PF01541">
    <property type="entry name" value="GIY-YIG"/>
    <property type="match status" value="1"/>
</dbReference>
<comment type="function">
    <text evidence="7">The UvrABC repair system catalyzes the recognition and processing of DNA lesions. UvrC both incises the 5' and 3' sides of the lesion. The N-terminal half is responsible for the 3' incision and the C-terminal half is responsible for the 5' incision.</text>
</comment>
<evidence type="ECO:0000256" key="5">
    <source>
        <dbReference type="ARBA" id="ARBA00023204"/>
    </source>
</evidence>
<evidence type="ECO:0000256" key="6">
    <source>
        <dbReference type="ARBA" id="ARBA00023236"/>
    </source>
</evidence>
<dbReference type="Gene3D" id="3.30.420.340">
    <property type="entry name" value="UvrC, RNAse H endonuclease domain"/>
    <property type="match status" value="1"/>
</dbReference>
<protein>
    <recommendedName>
        <fullName evidence="7">UvrABC system protein C</fullName>
        <shortName evidence="7">Protein UvrC</shortName>
    </recommendedName>
    <alternativeName>
        <fullName evidence="7">Excinuclease ABC subunit C</fullName>
    </alternativeName>
</protein>
<dbReference type="Pfam" id="PF02151">
    <property type="entry name" value="UVR"/>
    <property type="match status" value="1"/>
</dbReference>
<evidence type="ECO:0000313" key="12">
    <source>
        <dbReference type="Proteomes" id="UP000503840"/>
    </source>
</evidence>
<dbReference type="PROSITE" id="PS50165">
    <property type="entry name" value="UVRC"/>
    <property type="match status" value="1"/>
</dbReference>
<dbReference type="SMART" id="SM00278">
    <property type="entry name" value="HhH1"/>
    <property type="match status" value="2"/>
</dbReference>
<dbReference type="GO" id="GO:0006289">
    <property type="term" value="P:nucleotide-excision repair"/>
    <property type="evidence" value="ECO:0007669"/>
    <property type="project" value="UniProtKB-UniRule"/>
</dbReference>
<dbReference type="EMBL" id="BLVO01000004">
    <property type="protein sequence ID" value="GFM32111.1"/>
    <property type="molecule type" value="Genomic_DNA"/>
</dbReference>
<organism evidence="11 12">
    <name type="scientific">Desulfovibrio subterraneus</name>
    <dbReference type="NCBI Taxonomy" id="2718620"/>
    <lineage>
        <taxon>Bacteria</taxon>
        <taxon>Pseudomonadati</taxon>
        <taxon>Thermodesulfobacteriota</taxon>
        <taxon>Desulfovibrionia</taxon>
        <taxon>Desulfovibrionales</taxon>
        <taxon>Desulfovibrionaceae</taxon>
        <taxon>Desulfovibrio</taxon>
    </lineage>
</organism>
<dbReference type="PANTHER" id="PTHR30562:SF1">
    <property type="entry name" value="UVRABC SYSTEM PROTEIN C"/>
    <property type="match status" value="1"/>
</dbReference>
<gene>
    <name evidence="7 11" type="primary">uvrC</name>
    <name evidence="11" type="ORF">DSM101010T_04760</name>
</gene>
<dbReference type="PANTHER" id="PTHR30562">
    <property type="entry name" value="UVRC/OXIDOREDUCTASE"/>
    <property type="match status" value="1"/>
</dbReference>
<dbReference type="GO" id="GO:0009381">
    <property type="term" value="F:excinuclease ABC activity"/>
    <property type="evidence" value="ECO:0007669"/>
    <property type="project" value="UniProtKB-UniRule"/>
</dbReference>
<keyword evidence="1 7" id="KW-0963">Cytoplasm</keyword>
<dbReference type="InterPro" id="IPR038476">
    <property type="entry name" value="UvrC_RNase_H_dom_sf"/>
</dbReference>
<dbReference type="PROSITE" id="PS50151">
    <property type="entry name" value="UVR"/>
    <property type="match status" value="1"/>
</dbReference>
<evidence type="ECO:0000256" key="7">
    <source>
        <dbReference type="HAMAP-Rule" id="MF_00203"/>
    </source>
</evidence>
<keyword evidence="4 7" id="KW-0267">Excision nuclease</keyword>